<dbReference type="Proteomes" id="UP001524460">
    <property type="component" value="Unassembled WGS sequence"/>
</dbReference>
<sequence>MQVDGIIDGTMKLEKSLVVSRTGRIKGEVWADKIIVNGQVEGICHANSIEILDKGVVSGSIYCDNLSIDRGGKFFGTTFPAETQHVVEFTPKAKTDDKKEKPVTEQKLKKAQ</sequence>
<protein>
    <submittedName>
        <fullName evidence="3">Polymer-forming cytoskeletal protein</fullName>
    </submittedName>
</protein>
<evidence type="ECO:0000256" key="1">
    <source>
        <dbReference type="ARBA" id="ARBA00044755"/>
    </source>
</evidence>
<dbReference type="InterPro" id="IPR007607">
    <property type="entry name" value="BacA/B"/>
</dbReference>
<evidence type="ECO:0000313" key="3">
    <source>
        <dbReference type="EMBL" id="MCQ1057829.1"/>
    </source>
</evidence>
<reference evidence="3 4" key="1">
    <citation type="submission" date="2022-07" db="EMBL/GenBank/DDBJ databases">
        <title>Photobacterium pectinilyticum sp. nov., a marine bacterium isolated from surface seawater of Qingdao offshore.</title>
        <authorList>
            <person name="Wang X."/>
        </authorList>
    </citation>
    <scope>NUCLEOTIDE SEQUENCE [LARGE SCALE GENOMIC DNA]</scope>
    <source>
        <strain evidence="3 4">ZSDE20</strain>
    </source>
</reference>
<comment type="similarity">
    <text evidence="1">Belongs to the bactofilin family.</text>
</comment>
<dbReference type="Pfam" id="PF04519">
    <property type="entry name" value="Bactofilin"/>
    <property type="match status" value="1"/>
</dbReference>
<evidence type="ECO:0000313" key="4">
    <source>
        <dbReference type="Proteomes" id="UP001524460"/>
    </source>
</evidence>
<dbReference type="EMBL" id="JANEYT010000011">
    <property type="protein sequence ID" value="MCQ1057829.1"/>
    <property type="molecule type" value="Genomic_DNA"/>
</dbReference>
<dbReference type="PANTHER" id="PTHR35024:SF4">
    <property type="entry name" value="POLYMER-FORMING CYTOSKELETAL PROTEIN"/>
    <property type="match status" value="1"/>
</dbReference>
<feature type="region of interest" description="Disordered" evidence="2">
    <location>
        <begin position="90"/>
        <end position="112"/>
    </location>
</feature>
<proteinExistence type="inferred from homology"/>
<accession>A0ABT1MZL0</accession>
<gene>
    <name evidence="3" type="ORF">NHN17_07105</name>
</gene>
<keyword evidence="4" id="KW-1185">Reference proteome</keyword>
<feature type="compositionally biased region" description="Basic and acidic residues" evidence="2">
    <location>
        <begin position="91"/>
        <end position="112"/>
    </location>
</feature>
<comment type="caution">
    <text evidence="3">The sequence shown here is derived from an EMBL/GenBank/DDBJ whole genome shotgun (WGS) entry which is preliminary data.</text>
</comment>
<evidence type="ECO:0000256" key="2">
    <source>
        <dbReference type="SAM" id="MobiDB-lite"/>
    </source>
</evidence>
<name>A0ABT1MZL0_9GAMM</name>
<dbReference type="RefSeq" id="WP_255041514.1">
    <property type="nucleotide sequence ID" value="NZ_JANEYT010000011.1"/>
</dbReference>
<dbReference type="PANTHER" id="PTHR35024">
    <property type="entry name" value="HYPOTHETICAL CYTOSOLIC PROTEIN"/>
    <property type="match status" value="1"/>
</dbReference>
<organism evidence="3 4">
    <name type="scientific">Photobacterium pectinilyticum</name>
    <dbReference type="NCBI Taxonomy" id="2906793"/>
    <lineage>
        <taxon>Bacteria</taxon>
        <taxon>Pseudomonadati</taxon>
        <taxon>Pseudomonadota</taxon>
        <taxon>Gammaproteobacteria</taxon>
        <taxon>Vibrionales</taxon>
        <taxon>Vibrionaceae</taxon>
        <taxon>Photobacterium</taxon>
    </lineage>
</organism>